<feature type="signal peptide" evidence="1">
    <location>
        <begin position="1"/>
        <end position="25"/>
    </location>
</feature>
<comment type="caution">
    <text evidence="2">The sequence shown here is derived from an EMBL/GenBank/DDBJ whole genome shotgun (WGS) entry which is preliminary data.</text>
</comment>
<organism evidence="2 3">
    <name type="scientific">Linnemannia exigua</name>
    <dbReference type="NCBI Taxonomy" id="604196"/>
    <lineage>
        <taxon>Eukaryota</taxon>
        <taxon>Fungi</taxon>
        <taxon>Fungi incertae sedis</taxon>
        <taxon>Mucoromycota</taxon>
        <taxon>Mortierellomycotina</taxon>
        <taxon>Mortierellomycetes</taxon>
        <taxon>Mortierellales</taxon>
        <taxon>Mortierellaceae</taxon>
        <taxon>Linnemannia</taxon>
    </lineage>
</organism>
<accession>A0AAD4D892</accession>
<keyword evidence="3" id="KW-1185">Reference proteome</keyword>
<evidence type="ECO:0000313" key="3">
    <source>
        <dbReference type="Proteomes" id="UP001194580"/>
    </source>
</evidence>
<gene>
    <name evidence="2" type="ORF">BGZ95_000447</name>
</gene>
<feature type="chain" id="PRO_5041917546" evidence="1">
    <location>
        <begin position="26"/>
        <end position="187"/>
    </location>
</feature>
<keyword evidence="1" id="KW-0732">Signal</keyword>
<protein>
    <submittedName>
        <fullName evidence="2">Uncharacterized protein</fullName>
    </submittedName>
</protein>
<name>A0AAD4D892_9FUNG</name>
<dbReference type="Proteomes" id="UP001194580">
    <property type="component" value="Unassembled WGS sequence"/>
</dbReference>
<proteinExistence type="predicted"/>
<sequence length="187" mass="18596">MTRSLSIILFAAVAALAMVSQTVDAQSNKPQCAPIHEVYKSMTNKCTESGAAIPNSDGDAKWRPCVCAPGFYPVAEAAEKCVLLGTSQNPQITPDSLNALCTGFANYVPAAQQKAPDNLAPALTSASSLAAAMPTGVVNGGGDGGSNGGSGGSGGTSAASRSVDTSFMVMVGMTGFAAVVLATAAAF</sequence>
<reference evidence="2" key="1">
    <citation type="journal article" date="2020" name="Fungal Divers.">
        <title>Resolving the Mortierellaceae phylogeny through synthesis of multi-gene phylogenetics and phylogenomics.</title>
        <authorList>
            <person name="Vandepol N."/>
            <person name="Liber J."/>
            <person name="Desiro A."/>
            <person name="Na H."/>
            <person name="Kennedy M."/>
            <person name="Barry K."/>
            <person name="Grigoriev I.V."/>
            <person name="Miller A.N."/>
            <person name="O'Donnell K."/>
            <person name="Stajich J.E."/>
            <person name="Bonito G."/>
        </authorList>
    </citation>
    <scope>NUCLEOTIDE SEQUENCE</scope>
    <source>
        <strain evidence="2">NRRL 28262</strain>
    </source>
</reference>
<evidence type="ECO:0000313" key="2">
    <source>
        <dbReference type="EMBL" id="KAG0271710.1"/>
    </source>
</evidence>
<dbReference type="AlphaFoldDB" id="A0AAD4D892"/>
<dbReference type="EMBL" id="JAAAIL010001080">
    <property type="protein sequence ID" value="KAG0271710.1"/>
    <property type="molecule type" value="Genomic_DNA"/>
</dbReference>
<evidence type="ECO:0000256" key="1">
    <source>
        <dbReference type="SAM" id="SignalP"/>
    </source>
</evidence>